<dbReference type="EMBL" id="BGZK01002844">
    <property type="protein sequence ID" value="GBP96873.1"/>
    <property type="molecule type" value="Genomic_DNA"/>
</dbReference>
<comment type="caution">
    <text evidence="1">The sequence shown here is derived from an EMBL/GenBank/DDBJ whole genome shotgun (WGS) entry which is preliminary data.</text>
</comment>
<accession>A0A4C2ABW8</accession>
<name>A0A4C2ABW8_EUMVA</name>
<gene>
    <name evidence="1" type="ORF">EVAR_68399_1</name>
</gene>
<keyword evidence="2" id="KW-1185">Reference proteome</keyword>
<evidence type="ECO:0000313" key="1">
    <source>
        <dbReference type="EMBL" id="GBP96873.1"/>
    </source>
</evidence>
<proteinExistence type="predicted"/>
<reference evidence="1 2" key="1">
    <citation type="journal article" date="2019" name="Commun. Biol.">
        <title>The bagworm genome reveals a unique fibroin gene that provides high tensile strength.</title>
        <authorList>
            <person name="Kono N."/>
            <person name="Nakamura H."/>
            <person name="Ohtoshi R."/>
            <person name="Tomita M."/>
            <person name="Numata K."/>
            <person name="Arakawa K."/>
        </authorList>
    </citation>
    <scope>NUCLEOTIDE SEQUENCE [LARGE SCALE GENOMIC DNA]</scope>
</reference>
<protein>
    <submittedName>
        <fullName evidence="1">Uncharacterized protein</fullName>
    </submittedName>
</protein>
<evidence type="ECO:0000313" key="2">
    <source>
        <dbReference type="Proteomes" id="UP000299102"/>
    </source>
</evidence>
<sequence>MKKDPTSLRSSWMDVTGSLGFEMFDIGCRLEVGVGHTRTAYVVDDTCPLFVVPRGLPAMAGRPRGGTMATFLYPFRPTRSFITPEAT</sequence>
<dbReference type="AlphaFoldDB" id="A0A4C2ABW8"/>
<organism evidence="1 2">
    <name type="scientific">Eumeta variegata</name>
    <name type="common">Bagworm moth</name>
    <name type="synonym">Eumeta japonica</name>
    <dbReference type="NCBI Taxonomy" id="151549"/>
    <lineage>
        <taxon>Eukaryota</taxon>
        <taxon>Metazoa</taxon>
        <taxon>Ecdysozoa</taxon>
        <taxon>Arthropoda</taxon>
        <taxon>Hexapoda</taxon>
        <taxon>Insecta</taxon>
        <taxon>Pterygota</taxon>
        <taxon>Neoptera</taxon>
        <taxon>Endopterygota</taxon>
        <taxon>Lepidoptera</taxon>
        <taxon>Glossata</taxon>
        <taxon>Ditrysia</taxon>
        <taxon>Tineoidea</taxon>
        <taxon>Psychidae</taxon>
        <taxon>Oiketicinae</taxon>
        <taxon>Eumeta</taxon>
    </lineage>
</organism>
<dbReference type="Proteomes" id="UP000299102">
    <property type="component" value="Unassembled WGS sequence"/>
</dbReference>